<dbReference type="OrthoDB" id="524655at2759"/>
<evidence type="ECO:0000313" key="1">
    <source>
        <dbReference type="EMBL" id="GIL94118.1"/>
    </source>
</evidence>
<dbReference type="EMBL" id="BNCQ01000001">
    <property type="protein sequence ID" value="GIL94118.1"/>
    <property type="molecule type" value="Genomic_DNA"/>
</dbReference>
<comment type="caution">
    <text evidence="1">The sequence shown here is derived from an EMBL/GenBank/DDBJ whole genome shotgun (WGS) entry which is preliminary data.</text>
</comment>
<sequence length="167" mass="17751">MAASKALGRAFLAAGGTMVFVFGATAVVSGASMAIVKAVTDRQKAKTQVQCNICSSKRRVVCEVCEGKRRCMCPHCHRLFVGGDLREMSHDKRCALPGERITKYWPTSEPPASTSHAWSVCAMCEGAGEHACINCVGTGHVNIYPWETDGSPLTDMLVGTASSSVVP</sequence>
<name>A0A8J4D370_9CHLO</name>
<evidence type="ECO:0000313" key="2">
    <source>
        <dbReference type="Proteomes" id="UP000722791"/>
    </source>
</evidence>
<dbReference type="Proteomes" id="UP000722791">
    <property type="component" value="Unassembled WGS sequence"/>
</dbReference>
<gene>
    <name evidence="1" type="ORF">Vretimale_288</name>
</gene>
<proteinExistence type="predicted"/>
<protein>
    <submittedName>
        <fullName evidence="1">Uncharacterized protein</fullName>
    </submittedName>
</protein>
<dbReference type="AlphaFoldDB" id="A0A8J4D370"/>
<organism evidence="1 2">
    <name type="scientific">Volvox reticuliferus</name>
    <dbReference type="NCBI Taxonomy" id="1737510"/>
    <lineage>
        <taxon>Eukaryota</taxon>
        <taxon>Viridiplantae</taxon>
        <taxon>Chlorophyta</taxon>
        <taxon>core chlorophytes</taxon>
        <taxon>Chlorophyceae</taxon>
        <taxon>CS clade</taxon>
        <taxon>Chlamydomonadales</taxon>
        <taxon>Volvocaceae</taxon>
        <taxon>Volvox</taxon>
    </lineage>
</organism>
<accession>A0A8J4D370</accession>
<reference evidence="1" key="1">
    <citation type="journal article" date="2021" name="Proc. Natl. Acad. Sci. U.S.A.">
        <title>Three genomes in the algal genus Volvox reveal the fate of a haploid sex-determining region after a transition to homothallism.</title>
        <authorList>
            <person name="Yamamoto K."/>
            <person name="Hamaji T."/>
            <person name="Kawai-Toyooka H."/>
            <person name="Matsuzaki R."/>
            <person name="Takahashi F."/>
            <person name="Nishimura Y."/>
            <person name="Kawachi M."/>
            <person name="Noguchi H."/>
            <person name="Minakuchi Y."/>
            <person name="Umen J.G."/>
            <person name="Toyoda A."/>
            <person name="Nozaki H."/>
        </authorList>
    </citation>
    <scope>NUCLEOTIDE SEQUENCE</scope>
    <source>
        <strain evidence="1">NIES-3785</strain>
    </source>
</reference>